<feature type="modified residue" description="4-aspartylphosphate" evidence="1">
    <location>
        <position position="525"/>
    </location>
</feature>
<dbReference type="InterPro" id="IPR011006">
    <property type="entry name" value="CheY-like_superfamily"/>
</dbReference>
<accession>A0A2N9I1N4</accession>
<gene>
    <name evidence="3" type="ORF">FSB_LOCUS47839</name>
</gene>
<dbReference type="InterPro" id="IPR001789">
    <property type="entry name" value="Sig_transdc_resp-reg_receiver"/>
</dbReference>
<dbReference type="PANTHER" id="PTHR47150">
    <property type="entry name" value="OS12G0169200 PROTEIN"/>
    <property type="match status" value="1"/>
</dbReference>
<dbReference type="Gene3D" id="3.40.50.2300">
    <property type="match status" value="1"/>
</dbReference>
<evidence type="ECO:0000256" key="1">
    <source>
        <dbReference type="PROSITE-ProRule" id="PRU00169"/>
    </source>
</evidence>
<dbReference type="PROSITE" id="PS50110">
    <property type="entry name" value="RESPONSE_REGULATORY"/>
    <property type="match status" value="1"/>
</dbReference>
<dbReference type="InterPro" id="IPR006912">
    <property type="entry name" value="Harbinger_derived_prot"/>
</dbReference>
<dbReference type="Pfam" id="PF00072">
    <property type="entry name" value="Response_reg"/>
    <property type="match status" value="1"/>
</dbReference>
<dbReference type="AlphaFoldDB" id="A0A2N9I1N4"/>
<dbReference type="Pfam" id="PF04827">
    <property type="entry name" value="Plant_tran"/>
    <property type="match status" value="1"/>
</dbReference>
<protein>
    <recommendedName>
        <fullName evidence="2">Response regulatory domain-containing protein</fullName>
    </recommendedName>
</protein>
<dbReference type="EMBL" id="OIVN01004913">
    <property type="protein sequence ID" value="SPD19957.1"/>
    <property type="molecule type" value="Genomic_DNA"/>
</dbReference>
<feature type="domain" description="Response regulatory" evidence="2">
    <location>
        <begin position="461"/>
        <end position="661"/>
    </location>
</feature>
<evidence type="ECO:0000259" key="2">
    <source>
        <dbReference type="PROSITE" id="PS50110"/>
    </source>
</evidence>
<keyword evidence="1" id="KW-0597">Phosphoprotein</keyword>
<dbReference type="GO" id="GO:0000160">
    <property type="term" value="P:phosphorelay signal transduction system"/>
    <property type="evidence" value="ECO:0007669"/>
    <property type="project" value="InterPro"/>
</dbReference>
<name>A0A2N9I1N4_FAGSY</name>
<dbReference type="PANTHER" id="PTHR47150:SF7">
    <property type="entry name" value="NUCLEASE"/>
    <property type="match status" value="1"/>
</dbReference>
<proteinExistence type="predicted"/>
<evidence type="ECO:0000313" key="3">
    <source>
        <dbReference type="EMBL" id="SPD19957.1"/>
    </source>
</evidence>
<sequence>MDRHPIFDIIANDSSSSSDDEMEMILRFAIEEERLNSGGGSRPRRRRTFIPRDFVQATERIIRDYFAEPPLYPPNIFRRRFRMSRSLFLRIKSTLEATEPYFVQRRNAAGKLGLSSIQKMTAAIRMLAYGTTADLCDEYVSIGETTAMKCVKKFVKAVISNFSEEYLRSPTNNDIARLLALGESRGFPGMLGSIDCMHWKWKNCPTAWQGNFTGHIHEPTIILEAVASYDLWIWHAFFGLPGSHNDINVLERSSVFTELAEGRAPLVNYSINGNNYTMGYYLADGIYPTWSTFVKTIPSPRGPKKTHFAKKQEEARKDVERAFGVLQSRFAIVRGPARFFQIETLKDIMTACIILHNMIIEDERHIDEVERGDYQQFNETTLDPVSHAPTLEFMDFIQQTLGQSSGTVLVTWIKDPVAWTPDAGAWIRQKLLGSRLGQFKSPGSRIQSPGPLMQAPGSDRNSWAVDWDMDDNLIDRKLIEKLLINSCKVTTAENGRRALEILGLGDNQHNTLKGRASKVNLIITDYCMPGMTGYELLKRVKAETTVDIWIKNLIKQYTAADNDYYNLKRILIILWFLQNYSNNAGKNGRAGYKVKTTAWKPDSNWQVIITTAADSTKNSARYGIAYMGKIRHGQVVFVGCKTTTTQDSRIARLLAIRESILSASKLGFQRLIILTEDRGIEHMWERNNLCRWQLSTILQDIKNLQHQHHLSLTIKTTPVAVIKESKSMALTASSTFLDVYCEHSMCRP</sequence>
<dbReference type="SUPFAM" id="SSF52172">
    <property type="entry name" value="CheY-like"/>
    <property type="match status" value="1"/>
</dbReference>
<reference evidence="3" key="1">
    <citation type="submission" date="2018-02" db="EMBL/GenBank/DDBJ databases">
        <authorList>
            <person name="Cohen D.B."/>
            <person name="Kent A.D."/>
        </authorList>
    </citation>
    <scope>NUCLEOTIDE SEQUENCE</scope>
</reference>
<organism evidence="3">
    <name type="scientific">Fagus sylvatica</name>
    <name type="common">Beechnut</name>
    <dbReference type="NCBI Taxonomy" id="28930"/>
    <lineage>
        <taxon>Eukaryota</taxon>
        <taxon>Viridiplantae</taxon>
        <taxon>Streptophyta</taxon>
        <taxon>Embryophyta</taxon>
        <taxon>Tracheophyta</taxon>
        <taxon>Spermatophyta</taxon>
        <taxon>Magnoliopsida</taxon>
        <taxon>eudicotyledons</taxon>
        <taxon>Gunneridae</taxon>
        <taxon>Pentapetalae</taxon>
        <taxon>rosids</taxon>
        <taxon>fabids</taxon>
        <taxon>Fagales</taxon>
        <taxon>Fagaceae</taxon>
        <taxon>Fagus</taxon>
    </lineage>
</organism>